<dbReference type="EMBL" id="ACIM02000001">
    <property type="protein sequence ID" value="EEW97714.1"/>
    <property type="molecule type" value="Genomic_DNA"/>
</dbReference>
<organism evidence="2 3">
    <name type="scientific">Dialister invisus DSM 15470</name>
    <dbReference type="NCBI Taxonomy" id="592028"/>
    <lineage>
        <taxon>Bacteria</taxon>
        <taxon>Bacillati</taxon>
        <taxon>Bacillota</taxon>
        <taxon>Negativicutes</taxon>
        <taxon>Veillonellales</taxon>
        <taxon>Veillonellaceae</taxon>
        <taxon>Dialister</taxon>
    </lineage>
</organism>
<keyword evidence="3" id="KW-1185">Reference proteome</keyword>
<gene>
    <name evidence="2" type="ORF">GCWU000321_01710</name>
</gene>
<reference evidence="2" key="1">
    <citation type="submission" date="2009-09" db="EMBL/GenBank/DDBJ databases">
        <authorList>
            <person name="Weinstock G."/>
            <person name="Sodergren E."/>
            <person name="Clifton S."/>
            <person name="Fulton L."/>
            <person name="Fulton B."/>
            <person name="Courtney L."/>
            <person name="Fronick C."/>
            <person name="Harrison M."/>
            <person name="Strong C."/>
            <person name="Farmer C."/>
            <person name="Delahaunty K."/>
            <person name="Markovic C."/>
            <person name="Hall O."/>
            <person name="Minx P."/>
            <person name="Tomlinson C."/>
            <person name="Mitreva M."/>
            <person name="Nelson J."/>
            <person name="Hou S."/>
            <person name="Wollam A."/>
            <person name="Pepin K.H."/>
            <person name="Johnson M."/>
            <person name="Bhonagiri V."/>
            <person name="Nash W.E."/>
            <person name="Warren W."/>
            <person name="Chinwalla A."/>
            <person name="Mardis E.R."/>
            <person name="Wilson R.K."/>
        </authorList>
    </citation>
    <scope>NUCLEOTIDE SEQUENCE [LARGE SCALE GENOMIC DNA]</scope>
    <source>
        <strain evidence="2">DSM 15470</strain>
    </source>
</reference>
<dbReference type="STRING" id="592028.GCWU000321_01710"/>
<dbReference type="GeneID" id="78278231"/>
<evidence type="ECO:0000313" key="3">
    <source>
        <dbReference type="Proteomes" id="UP000004736"/>
    </source>
</evidence>
<dbReference type="RefSeq" id="WP_007070645.1">
    <property type="nucleotide sequence ID" value="NZ_GG698602.1"/>
</dbReference>
<keyword evidence="1" id="KW-0812">Transmembrane</keyword>
<keyword evidence="1" id="KW-0472">Membrane</keyword>
<evidence type="ECO:0000256" key="1">
    <source>
        <dbReference type="SAM" id="Phobius"/>
    </source>
</evidence>
<evidence type="ECO:0000313" key="2">
    <source>
        <dbReference type="EMBL" id="EEW97714.1"/>
    </source>
</evidence>
<keyword evidence="1" id="KW-1133">Transmembrane helix</keyword>
<comment type="caution">
    <text evidence="2">The sequence shown here is derived from an EMBL/GenBank/DDBJ whole genome shotgun (WGS) entry which is preliminary data.</text>
</comment>
<accession>C9LQ78</accession>
<dbReference type="Proteomes" id="UP000004736">
    <property type="component" value="Unassembled WGS sequence"/>
</dbReference>
<name>C9LQ78_9FIRM</name>
<dbReference type="HOGENOM" id="CLU_1641077_0_0_9"/>
<protein>
    <submittedName>
        <fullName evidence="2">Uncharacterized protein</fullName>
    </submittedName>
</protein>
<proteinExistence type="predicted"/>
<dbReference type="AlphaFoldDB" id="C9LQ78"/>
<sequence length="161" mass="19172">MDKDNRRLIRVKEVILNIFITVILASFGIWLIGGITYNVFQKEQIHQRILALEKKAYDIEPLEAYDVSDFQLTNRRAIIAKSIRTYIKPITSDKSPQIVKEEFLQYFMSHGWNIKHAWENPKLYLQVQNDDYIVTLDLVSQETNTWRMIIAYNNFFERNNL</sequence>
<feature type="transmembrane region" description="Helical" evidence="1">
    <location>
        <begin position="14"/>
        <end position="40"/>
    </location>
</feature>